<keyword evidence="1" id="KW-1133">Transmembrane helix</keyword>
<feature type="transmembrane region" description="Helical" evidence="1">
    <location>
        <begin position="96"/>
        <end position="114"/>
    </location>
</feature>
<evidence type="ECO:0000313" key="2">
    <source>
        <dbReference type="EMBL" id="GIH17142.1"/>
    </source>
</evidence>
<keyword evidence="1" id="KW-0812">Transmembrane</keyword>
<dbReference type="EMBL" id="BONZ01000050">
    <property type="protein sequence ID" value="GIH17142.1"/>
    <property type="molecule type" value="Genomic_DNA"/>
</dbReference>
<evidence type="ECO:0000256" key="1">
    <source>
        <dbReference type="SAM" id="Phobius"/>
    </source>
</evidence>
<gene>
    <name evidence="2" type="ORF">Raf01_53140</name>
</gene>
<proteinExistence type="predicted"/>
<dbReference type="AlphaFoldDB" id="A0A8J3VSD0"/>
<comment type="caution">
    <text evidence="2">The sequence shown here is derived from an EMBL/GenBank/DDBJ whole genome shotgun (WGS) entry which is preliminary data.</text>
</comment>
<organism evidence="2 3">
    <name type="scientific">Rugosimonospora africana</name>
    <dbReference type="NCBI Taxonomy" id="556532"/>
    <lineage>
        <taxon>Bacteria</taxon>
        <taxon>Bacillati</taxon>
        <taxon>Actinomycetota</taxon>
        <taxon>Actinomycetes</taxon>
        <taxon>Micromonosporales</taxon>
        <taxon>Micromonosporaceae</taxon>
        <taxon>Rugosimonospora</taxon>
    </lineage>
</organism>
<feature type="transmembrane region" description="Helical" evidence="1">
    <location>
        <begin position="210"/>
        <end position="235"/>
    </location>
</feature>
<dbReference type="RefSeq" id="WP_203920709.1">
    <property type="nucleotide sequence ID" value="NZ_BONZ01000050.1"/>
</dbReference>
<dbReference type="Proteomes" id="UP000642748">
    <property type="component" value="Unassembled WGS sequence"/>
</dbReference>
<feature type="transmembrane region" description="Helical" evidence="1">
    <location>
        <begin position="5"/>
        <end position="24"/>
    </location>
</feature>
<accession>A0A8J3VSD0</accession>
<protein>
    <submittedName>
        <fullName evidence="2">Uncharacterized protein</fullName>
    </submittedName>
</protein>
<feature type="transmembrane region" description="Helical" evidence="1">
    <location>
        <begin position="318"/>
        <end position="344"/>
    </location>
</feature>
<keyword evidence="3" id="KW-1185">Reference proteome</keyword>
<reference evidence="2" key="1">
    <citation type="submission" date="2021-01" db="EMBL/GenBank/DDBJ databases">
        <title>Whole genome shotgun sequence of Rugosimonospora africana NBRC 104875.</title>
        <authorList>
            <person name="Komaki H."/>
            <person name="Tamura T."/>
        </authorList>
    </citation>
    <scope>NUCLEOTIDE SEQUENCE</scope>
    <source>
        <strain evidence="2">NBRC 104875</strain>
    </source>
</reference>
<sequence>MTTVFVLLVCLGIIGVLYGLYKLWELVLAEWLSDQWAKLKRRDVPLLSPFARWCAALNALVEIIFDISALNLAFFAAGIAVVPMMTPSIGLDLDTWWHIVLGYLAAGVLLLYGLRTFVSRRRRAWLYGRLRPLGASGLTAFFALSVASAICLFSSISGALPAHRWTATPGGRIGVLDWLSFYSWQALDTVPVLNLTGTLRWDMPLAYRDWRIGVLVVLFKAVAVLPIVTAVSGYFRPYDDVRRLPDDPTATNLYGLGFVLDGPNLRAGFWPFSPAAQRSELFAQLRPLGIRGLGGFYAVLVGAVCVPFLILTPVMSELGWLGVAGVSFGHWIAFYAWHAASLAPGFDAPKALRWQEPLATSDSRVGALALAFKMMLILPTIATIRGYFEHPPPEPESPQAIVSAGT</sequence>
<feature type="transmembrane region" description="Helical" evidence="1">
    <location>
        <begin position="135"/>
        <end position="156"/>
    </location>
</feature>
<feature type="transmembrane region" description="Helical" evidence="1">
    <location>
        <begin position="288"/>
        <end position="312"/>
    </location>
</feature>
<feature type="transmembrane region" description="Helical" evidence="1">
    <location>
        <begin position="365"/>
        <end position="388"/>
    </location>
</feature>
<keyword evidence="1" id="KW-0472">Membrane</keyword>
<name>A0A8J3VSD0_9ACTN</name>
<evidence type="ECO:0000313" key="3">
    <source>
        <dbReference type="Proteomes" id="UP000642748"/>
    </source>
</evidence>